<dbReference type="EMBL" id="AGBF01000082">
    <property type="protein sequence ID" value="EGX57679.1"/>
    <property type="molecule type" value="Genomic_DNA"/>
</dbReference>
<dbReference type="OrthoDB" id="5732163at2"/>
<organism evidence="2 3">
    <name type="scientific">Streptomyces zinciresistens K42</name>
    <dbReference type="NCBI Taxonomy" id="700597"/>
    <lineage>
        <taxon>Bacteria</taxon>
        <taxon>Bacillati</taxon>
        <taxon>Actinomycetota</taxon>
        <taxon>Actinomycetes</taxon>
        <taxon>Kitasatosporales</taxon>
        <taxon>Streptomycetaceae</taxon>
        <taxon>Streptomyces</taxon>
    </lineage>
</organism>
<dbReference type="PATRIC" id="fig|700597.3.peg.4228"/>
<dbReference type="Gene3D" id="3.10.450.50">
    <property type="match status" value="1"/>
</dbReference>
<keyword evidence="2" id="KW-0413">Isomerase</keyword>
<dbReference type="Proteomes" id="UP000004217">
    <property type="component" value="Unassembled WGS sequence"/>
</dbReference>
<dbReference type="GO" id="GO:0016853">
    <property type="term" value="F:isomerase activity"/>
    <property type="evidence" value="ECO:0007669"/>
    <property type="project" value="UniProtKB-KW"/>
</dbReference>
<sequence>MIDDTQRKATVLEYFERVNAKDLDGVVKLFATDAVVADPVGAPPVAGEKALRAYFQRVLHEFDTHDVPGVPSGAQDGQSVALPLKATINNPQDPTGGVRLDVNLVSVFTIGEDGLISEMRAYWGLTDIAPAGA</sequence>
<feature type="domain" description="SnoaL-like" evidence="1">
    <location>
        <begin position="11"/>
        <end position="119"/>
    </location>
</feature>
<evidence type="ECO:0000259" key="1">
    <source>
        <dbReference type="Pfam" id="PF12680"/>
    </source>
</evidence>
<comment type="caution">
    <text evidence="2">The sequence shown here is derived from an EMBL/GenBank/DDBJ whole genome shotgun (WGS) entry which is preliminary data.</text>
</comment>
<accession>G2GFM3</accession>
<dbReference type="Pfam" id="PF12680">
    <property type="entry name" value="SnoaL_2"/>
    <property type="match status" value="1"/>
</dbReference>
<dbReference type="AlphaFoldDB" id="G2GFM3"/>
<dbReference type="RefSeq" id="WP_007498407.1">
    <property type="nucleotide sequence ID" value="NZ_AGBF01000082.1"/>
</dbReference>
<proteinExistence type="predicted"/>
<dbReference type="InterPro" id="IPR037401">
    <property type="entry name" value="SnoaL-like"/>
</dbReference>
<reference evidence="2 3" key="1">
    <citation type="submission" date="2011-08" db="EMBL/GenBank/DDBJ databases">
        <authorList>
            <person name="Lin Y."/>
            <person name="Hao X."/>
            <person name="Johnstone L."/>
            <person name="Miller S.J."/>
            <person name="Wei G."/>
            <person name="Rensing C."/>
        </authorList>
    </citation>
    <scope>NUCLEOTIDE SEQUENCE [LARGE SCALE GENOMIC DNA]</scope>
    <source>
        <strain evidence="2 3">K42</strain>
    </source>
</reference>
<protein>
    <submittedName>
        <fullName evidence="2">Putative ketosteroid isomerase</fullName>
    </submittedName>
</protein>
<name>G2GFM3_9ACTN</name>
<gene>
    <name evidence="2" type="ORF">SZN_21536</name>
</gene>
<dbReference type="InterPro" id="IPR032710">
    <property type="entry name" value="NTF2-like_dom_sf"/>
</dbReference>
<dbReference type="SUPFAM" id="SSF54427">
    <property type="entry name" value="NTF2-like"/>
    <property type="match status" value="1"/>
</dbReference>
<evidence type="ECO:0000313" key="3">
    <source>
        <dbReference type="Proteomes" id="UP000004217"/>
    </source>
</evidence>
<keyword evidence="3" id="KW-1185">Reference proteome</keyword>
<evidence type="ECO:0000313" key="2">
    <source>
        <dbReference type="EMBL" id="EGX57679.1"/>
    </source>
</evidence>